<organism evidence="1 2">
    <name type="scientific">Coemansia aciculifera</name>
    <dbReference type="NCBI Taxonomy" id="417176"/>
    <lineage>
        <taxon>Eukaryota</taxon>
        <taxon>Fungi</taxon>
        <taxon>Fungi incertae sedis</taxon>
        <taxon>Zoopagomycota</taxon>
        <taxon>Kickxellomycotina</taxon>
        <taxon>Kickxellomycetes</taxon>
        <taxon>Kickxellales</taxon>
        <taxon>Kickxellaceae</taxon>
        <taxon>Coemansia</taxon>
    </lineage>
</organism>
<proteinExistence type="predicted"/>
<evidence type="ECO:0000313" key="2">
    <source>
        <dbReference type="Proteomes" id="UP001139981"/>
    </source>
</evidence>
<dbReference type="EMBL" id="JANBVB010001612">
    <property type="protein sequence ID" value="KAJ2889886.1"/>
    <property type="molecule type" value="Genomic_DNA"/>
</dbReference>
<sequence length="670" mass="70786">MLAWGAVGLAVAIGAHFGAQQGDDAARARSISRIVTSALFFVTLALLIWVILCVGRIVRRQMNRPLITIHQVQNVQVLAFTNESAQLLALVLFVRSLFLLAFDISYLSPAQALVKTVGSSSALLGIGTLASSLVSACIVNVLFPRRLGVLCHALAKVSLSGGDGGGEKEQVARMAFFDDNHTLSSPSHLEQSLAPSGGGATTANLNGGGSSRKSRSRAPTTASLAVEKFMPSRGGGGGDRLDQSFATMAATAHGGTDIDDVTNYLEHIPYIDRNARENSYFALGPWTQPVTKVLTPANDNLNSANQSLQRMNQQDNRRASMFSDQDGSALGYADPANNASWVSRRSQLISAYVPLSSSNAGQAPSIAGGLNGSGLTSDSHPSGPSLHAEPLDDHAQAAAESRPDSIISSYIRPDNSMPMFRNVFKGERKSSFASDDYQYEPSRNNPFEANSSPLALSSSQPPPQQQQQPSVEKIPVYIASPVPSDDANGSEETDDGLGSNAKMQEGPILMPKGSKASLRRKNTVERLKRFEAKESSTSTVQPSADNSLNSSQSSVGGGVAGVSDDRSPADVKLSLKKSRMSAFTSNVVTTPPAVVDLQGPYSNAPMEPRRDSSTISTISWGGNRSKHVSELSNKGDVDAHGGGGTASTRLQQFFQRGALPLPSSPVASFK</sequence>
<gene>
    <name evidence="1" type="ORF">IWW38_004441</name>
</gene>
<feature type="non-terminal residue" evidence="1">
    <location>
        <position position="670"/>
    </location>
</feature>
<dbReference type="Proteomes" id="UP001139981">
    <property type="component" value="Unassembled WGS sequence"/>
</dbReference>
<comment type="caution">
    <text evidence="1">The sequence shown here is derived from an EMBL/GenBank/DDBJ whole genome shotgun (WGS) entry which is preliminary data.</text>
</comment>
<name>A0ACC1LYA1_9FUNG</name>
<accession>A0ACC1LYA1</accession>
<keyword evidence="2" id="KW-1185">Reference proteome</keyword>
<reference evidence="1" key="1">
    <citation type="submission" date="2022-07" db="EMBL/GenBank/DDBJ databases">
        <title>Phylogenomic reconstructions and comparative analyses of Kickxellomycotina fungi.</title>
        <authorList>
            <person name="Reynolds N.K."/>
            <person name="Stajich J.E."/>
            <person name="Barry K."/>
            <person name="Grigoriev I.V."/>
            <person name="Crous P."/>
            <person name="Smith M.E."/>
        </authorList>
    </citation>
    <scope>NUCLEOTIDE SEQUENCE</scope>
    <source>
        <strain evidence="1">CBS 190363</strain>
    </source>
</reference>
<evidence type="ECO:0000313" key="1">
    <source>
        <dbReference type="EMBL" id="KAJ2889886.1"/>
    </source>
</evidence>
<protein>
    <submittedName>
        <fullName evidence="1">Uncharacterized protein</fullName>
    </submittedName>
</protein>